<comment type="similarity">
    <text evidence="1 5 6">Belongs to the peptidase S8 family.</text>
</comment>
<dbReference type="Proteomes" id="UP001239445">
    <property type="component" value="Unassembled WGS sequence"/>
</dbReference>
<dbReference type="AlphaFoldDB" id="A0AAJ0BCR1"/>
<accession>A0AAJ0BCR1</accession>
<dbReference type="GO" id="GO:0006508">
    <property type="term" value="P:proteolysis"/>
    <property type="evidence" value="ECO:0007669"/>
    <property type="project" value="UniProtKB-KW"/>
</dbReference>
<keyword evidence="3 5" id="KW-0378">Hydrolase</keyword>
<name>A0AAJ0BCR1_9PEZI</name>
<dbReference type="Pfam" id="PF24476">
    <property type="entry name" value="DUF7580"/>
    <property type="match status" value="1"/>
</dbReference>
<evidence type="ECO:0000313" key="10">
    <source>
        <dbReference type="EMBL" id="KAK1755455.1"/>
    </source>
</evidence>
<protein>
    <recommendedName>
        <fullName evidence="12">Peptidase S8/S53 domain-containing protein</fullName>
    </recommendedName>
</protein>
<evidence type="ECO:0000256" key="6">
    <source>
        <dbReference type="RuleBase" id="RU003355"/>
    </source>
</evidence>
<feature type="active site" description="Charge relay system" evidence="5">
    <location>
        <position position="820"/>
    </location>
</feature>
<evidence type="ECO:0000256" key="5">
    <source>
        <dbReference type="PROSITE-ProRule" id="PRU01240"/>
    </source>
</evidence>
<dbReference type="Pfam" id="PF00082">
    <property type="entry name" value="Peptidase_S8"/>
    <property type="match status" value="1"/>
</dbReference>
<feature type="region of interest" description="Disordered" evidence="7">
    <location>
        <begin position="498"/>
        <end position="524"/>
    </location>
</feature>
<evidence type="ECO:0000256" key="2">
    <source>
        <dbReference type="ARBA" id="ARBA00022670"/>
    </source>
</evidence>
<gene>
    <name evidence="10" type="ORF">QBC47DRAFT_401624</name>
</gene>
<dbReference type="PROSITE" id="PS00138">
    <property type="entry name" value="SUBTILASE_SER"/>
    <property type="match status" value="1"/>
</dbReference>
<evidence type="ECO:0000256" key="3">
    <source>
        <dbReference type="ARBA" id="ARBA00022801"/>
    </source>
</evidence>
<dbReference type="SUPFAM" id="SSF52743">
    <property type="entry name" value="Subtilisin-like"/>
    <property type="match status" value="1"/>
</dbReference>
<dbReference type="PANTHER" id="PTHR43806">
    <property type="entry name" value="PEPTIDASE S8"/>
    <property type="match status" value="1"/>
</dbReference>
<evidence type="ECO:0000256" key="1">
    <source>
        <dbReference type="ARBA" id="ARBA00011073"/>
    </source>
</evidence>
<feature type="domain" description="Peptidase S8/S53" evidence="8">
    <location>
        <begin position="612"/>
        <end position="849"/>
    </location>
</feature>
<comment type="caution">
    <text evidence="10">The sequence shown here is derived from an EMBL/GenBank/DDBJ whole genome shotgun (WGS) entry which is preliminary data.</text>
</comment>
<evidence type="ECO:0000259" key="8">
    <source>
        <dbReference type="Pfam" id="PF00082"/>
    </source>
</evidence>
<dbReference type="PANTHER" id="PTHR43806:SF11">
    <property type="entry name" value="CEREVISIN-RELATED"/>
    <property type="match status" value="1"/>
</dbReference>
<keyword evidence="11" id="KW-1185">Reference proteome</keyword>
<dbReference type="InterPro" id="IPR056002">
    <property type="entry name" value="DUF7580"/>
</dbReference>
<evidence type="ECO:0000256" key="7">
    <source>
        <dbReference type="SAM" id="MobiDB-lite"/>
    </source>
</evidence>
<dbReference type="InterPro" id="IPR023827">
    <property type="entry name" value="Peptidase_S8_Asp-AS"/>
</dbReference>
<evidence type="ECO:0000256" key="4">
    <source>
        <dbReference type="ARBA" id="ARBA00022825"/>
    </source>
</evidence>
<dbReference type="PRINTS" id="PR00723">
    <property type="entry name" value="SUBTILISIN"/>
</dbReference>
<feature type="active site" description="Charge relay system" evidence="5">
    <location>
        <position position="618"/>
    </location>
</feature>
<keyword evidence="2 5" id="KW-0645">Protease</keyword>
<dbReference type="InterPro" id="IPR036852">
    <property type="entry name" value="Peptidase_S8/S53_dom_sf"/>
</dbReference>
<proteinExistence type="inferred from homology"/>
<dbReference type="InterPro" id="IPR000209">
    <property type="entry name" value="Peptidase_S8/S53_dom"/>
</dbReference>
<dbReference type="PROSITE" id="PS00136">
    <property type="entry name" value="SUBTILASE_ASP"/>
    <property type="match status" value="1"/>
</dbReference>
<evidence type="ECO:0008006" key="12">
    <source>
        <dbReference type="Google" id="ProtNLM"/>
    </source>
</evidence>
<dbReference type="EMBL" id="MU839833">
    <property type="protein sequence ID" value="KAK1755455.1"/>
    <property type="molecule type" value="Genomic_DNA"/>
</dbReference>
<dbReference type="InterPro" id="IPR050131">
    <property type="entry name" value="Peptidase_S8_subtilisin-like"/>
</dbReference>
<sequence>MPRLFECDEWRLLQALGGLLAGRQAKVQFQRGIPEPADCSHGHPNYEFLEVELRRTFLPRDSSRNLSADEFELLHSTLRTLCALLENSVVVEGRPTADSEGLDPYARLRRLVAALAESTDIVDLLATPDKPRGIFDMSAQVKRNLDTISECNDTISRLLSSQATPLPQPPPKSKERKPWKDCEKRRRAAAVLQALFRRVRCGKSHELVMRGLENANELQCFLSSCLSVGVWRHVRCTELESGPAGKTVSIITSICEELEKPPGQGMSLSLLIEAYGVFGAWTPLVSASTESPSPEETLNGLIAKGAFEPALRFDTFKAQDPSFVRFSPLEMRKLAVELGYLLMDFFDAHLSAERIYFLRQPGNQHQRHQPCVAFSSNLHSIEDLQTFQIGHPTLLSFAKLLLELYSGAAVKVRTGVSPKYNQNNQLIWLDLSVYLERLEKDQGSHDSFLKAIRGCLQVHQKISETVLSKAADGERDMVIRKALYRKIVWNLEQSVAEATPRARHKRQRSQSPPGPVEERHRDIKPISTKRYRGETTLSLRQNNVEISRGRTLNKPDLWRRRTEGSDGALFDDTTPPDFPPNLCHYADSFMETQVALYDDAIYVDIIDDNMRIKVAVLDTGLDIGHPRIQASRERIRDTWTWLDAPEGKKQAEPNDPCGHGTHVTGLLLDTAPDCDVYVAQIADSRQSRPISASMIARAVIHAVDVWGVGIISMSFGFPDENEAGCGELRDAILTAFSKGVLMFAAASNSGVHKAAPAFPARLSSVFCIYSGDGVGNSAPTNPNPRKNRHNFMTLGEAVESAWPRSLCSGPAWKARKSGTSFATPIAAGIAAFLLLYAMQNLPPDEAQKLRQFDKMEDLLFHLSNESRNRYNVLTLGEFFQRPAEQRNSLLLGLLEGKPWKV</sequence>
<dbReference type="GO" id="GO:0004252">
    <property type="term" value="F:serine-type endopeptidase activity"/>
    <property type="evidence" value="ECO:0007669"/>
    <property type="project" value="UniProtKB-UniRule"/>
</dbReference>
<organism evidence="10 11">
    <name type="scientific">Echria macrotheca</name>
    <dbReference type="NCBI Taxonomy" id="438768"/>
    <lineage>
        <taxon>Eukaryota</taxon>
        <taxon>Fungi</taxon>
        <taxon>Dikarya</taxon>
        <taxon>Ascomycota</taxon>
        <taxon>Pezizomycotina</taxon>
        <taxon>Sordariomycetes</taxon>
        <taxon>Sordariomycetidae</taxon>
        <taxon>Sordariales</taxon>
        <taxon>Schizotheciaceae</taxon>
        <taxon>Echria</taxon>
    </lineage>
</organism>
<dbReference type="InterPro" id="IPR015500">
    <property type="entry name" value="Peptidase_S8_subtilisin-rel"/>
</dbReference>
<keyword evidence="4 5" id="KW-0720">Serine protease</keyword>
<dbReference type="InterPro" id="IPR023828">
    <property type="entry name" value="Peptidase_S8_Ser-AS"/>
</dbReference>
<feature type="region of interest" description="Disordered" evidence="7">
    <location>
        <begin position="160"/>
        <end position="180"/>
    </location>
</feature>
<evidence type="ECO:0000313" key="11">
    <source>
        <dbReference type="Proteomes" id="UP001239445"/>
    </source>
</evidence>
<feature type="domain" description="DUF7580" evidence="9">
    <location>
        <begin position="179"/>
        <end position="496"/>
    </location>
</feature>
<dbReference type="PROSITE" id="PS51892">
    <property type="entry name" value="SUBTILASE"/>
    <property type="match status" value="1"/>
</dbReference>
<evidence type="ECO:0000259" key="9">
    <source>
        <dbReference type="Pfam" id="PF24476"/>
    </source>
</evidence>
<reference evidence="10" key="1">
    <citation type="submission" date="2023-06" db="EMBL/GenBank/DDBJ databases">
        <title>Genome-scale phylogeny and comparative genomics of the fungal order Sordariales.</title>
        <authorList>
            <consortium name="Lawrence Berkeley National Laboratory"/>
            <person name="Hensen N."/>
            <person name="Bonometti L."/>
            <person name="Westerberg I."/>
            <person name="Brannstrom I.O."/>
            <person name="Guillou S."/>
            <person name="Cros-Aarteil S."/>
            <person name="Calhoun S."/>
            <person name="Haridas S."/>
            <person name="Kuo A."/>
            <person name="Mondo S."/>
            <person name="Pangilinan J."/>
            <person name="Riley R."/>
            <person name="Labutti K."/>
            <person name="Andreopoulos B."/>
            <person name="Lipzen A."/>
            <person name="Chen C."/>
            <person name="Yanf M."/>
            <person name="Daum C."/>
            <person name="Ng V."/>
            <person name="Clum A."/>
            <person name="Steindorff A."/>
            <person name="Ohm R."/>
            <person name="Martin F."/>
            <person name="Silar P."/>
            <person name="Natvig D."/>
            <person name="Lalanne C."/>
            <person name="Gautier V."/>
            <person name="Ament-Velasquez S.L."/>
            <person name="Kruys A."/>
            <person name="Hutchinson M.I."/>
            <person name="Powell A.J."/>
            <person name="Barry K."/>
            <person name="Miller A.N."/>
            <person name="Grigoriev I.V."/>
            <person name="Debuchy R."/>
            <person name="Gladieux P."/>
            <person name="Thoren M.H."/>
            <person name="Johannesson H."/>
        </authorList>
    </citation>
    <scope>NUCLEOTIDE SEQUENCE</scope>
    <source>
        <strain evidence="10">PSN4</strain>
    </source>
</reference>
<dbReference type="CDD" id="cd00306">
    <property type="entry name" value="Peptidases_S8_S53"/>
    <property type="match status" value="1"/>
</dbReference>
<dbReference type="Gene3D" id="3.40.50.200">
    <property type="entry name" value="Peptidase S8/S53 domain"/>
    <property type="match status" value="1"/>
</dbReference>
<feature type="active site" description="Charge relay system" evidence="5">
    <location>
        <position position="659"/>
    </location>
</feature>